<dbReference type="EMBL" id="CYTW01000001">
    <property type="protein sequence ID" value="CUJ82861.1"/>
    <property type="molecule type" value="Genomic_DNA"/>
</dbReference>
<keyword evidence="2" id="KW-0812">Transmembrane</keyword>
<organism evidence="4 5">
    <name type="scientific">Shimia thalassica</name>
    <dbReference type="NCBI Taxonomy" id="1715693"/>
    <lineage>
        <taxon>Bacteria</taxon>
        <taxon>Pseudomonadati</taxon>
        <taxon>Pseudomonadota</taxon>
        <taxon>Alphaproteobacteria</taxon>
        <taxon>Rhodobacterales</taxon>
        <taxon>Roseobacteraceae</taxon>
    </lineage>
</organism>
<dbReference type="PANTHER" id="PTHR21461">
    <property type="entry name" value="GLYCOSYLTRANSFERASE FAMILY 92 PROTEIN"/>
    <property type="match status" value="1"/>
</dbReference>
<reference evidence="5" key="1">
    <citation type="submission" date="2015-09" db="EMBL/GenBank/DDBJ databases">
        <authorList>
            <person name="Rodrigo-Torres Lidia"/>
            <person name="Arahal R.David."/>
        </authorList>
    </citation>
    <scope>NUCLEOTIDE SEQUENCE [LARGE SCALE GENOMIC DNA]</scope>
    <source>
        <strain evidence="5">CECT 7735</strain>
    </source>
</reference>
<keyword evidence="5" id="KW-1185">Reference proteome</keyword>
<dbReference type="GeneID" id="83879298"/>
<dbReference type="PANTHER" id="PTHR21461:SF69">
    <property type="entry name" value="GLYCOSYLTRANSFERASE FAMILY 92 PROTEIN"/>
    <property type="match status" value="1"/>
</dbReference>
<evidence type="ECO:0000256" key="1">
    <source>
        <dbReference type="ARBA" id="ARBA00004167"/>
    </source>
</evidence>
<dbReference type="AlphaFoldDB" id="A0A0P1I0C7"/>
<name>A0A0P1I0C7_9RHOB</name>
<gene>
    <name evidence="4" type="ORF">PH7735_00199</name>
</gene>
<proteinExistence type="predicted"/>
<accession>A0A0P1I0C7</accession>
<sequence length="322" mass="36876">MKDEGAYILDWVAHYKTLGATDIVVFTNDVNDPTDHLLRRLNAMGEVHHRFSRVMKRGPHKSALMWAEYEPAVRDADWLLVVDVDEFLEIKVGDGTFQSLINENSSADAISFPWRIFGNAGIRDITREPVPKRFTRAQPVEGKAGEHRFFKTLYRNDPTKFSRMGVHRPYLAKDHAPISWVLPDGTPILENDMPGALFVRDHFGYEAAQLNHYALRSVDSFLNKKARGRANHQNGTIEMGYWQKFNKNHEEDTSLAEGFFAAEAYRERLYAQEPNLKLANERALVWARRSARKARRDPEARKFLQLIGPELAPDEATDAQVA</sequence>
<evidence type="ECO:0008006" key="6">
    <source>
        <dbReference type="Google" id="ProtNLM"/>
    </source>
</evidence>
<keyword evidence="3" id="KW-0472">Membrane</keyword>
<keyword evidence="3" id="KW-1133">Transmembrane helix</keyword>
<protein>
    <recommendedName>
        <fullName evidence="6">Glycosyl transferase family 2</fullName>
    </recommendedName>
</protein>
<evidence type="ECO:0000256" key="2">
    <source>
        <dbReference type="ARBA" id="ARBA00022692"/>
    </source>
</evidence>
<dbReference type="GO" id="GO:0005737">
    <property type="term" value="C:cytoplasm"/>
    <property type="evidence" value="ECO:0007669"/>
    <property type="project" value="TreeGrafter"/>
</dbReference>
<dbReference type="Proteomes" id="UP000051870">
    <property type="component" value="Unassembled WGS sequence"/>
</dbReference>
<dbReference type="RefSeq" id="WP_058309476.1">
    <property type="nucleotide sequence ID" value="NZ_CYTW01000001.1"/>
</dbReference>
<evidence type="ECO:0000313" key="4">
    <source>
        <dbReference type="EMBL" id="CUJ82861.1"/>
    </source>
</evidence>
<evidence type="ECO:0000256" key="3">
    <source>
        <dbReference type="ARBA" id="ARBA00022989"/>
    </source>
</evidence>
<dbReference type="GO" id="GO:0016757">
    <property type="term" value="F:glycosyltransferase activity"/>
    <property type="evidence" value="ECO:0007669"/>
    <property type="project" value="TreeGrafter"/>
</dbReference>
<dbReference type="Pfam" id="PF13704">
    <property type="entry name" value="Glyco_tranf_2_4"/>
    <property type="match status" value="1"/>
</dbReference>
<evidence type="ECO:0000313" key="5">
    <source>
        <dbReference type="Proteomes" id="UP000051870"/>
    </source>
</evidence>
<dbReference type="GO" id="GO:0016020">
    <property type="term" value="C:membrane"/>
    <property type="evidence" value="ECO:0007669"/>
    <property type="project" value="UniProtKB-SubCell"/>
</dbReference>
<dbReference type="STRING" id="1715693.PH7735_00199"/>
<comment type="subcellular location">
    <subcellularLocation>
        <location evidence="1">Membrane</location>
        <topology evidence="1">Single-pass membrane protein</topology>
    </subcellularLocation>
</comment>